<sequence length="490" mass="52360">MNDQPAGSTGPAHPQDRGYRDRVAVVEPYGVDHIPDAERHGRASSQFSIWFAAGMNFPIMVLGFSAVSFGLSLTSSVTAILVGSFLGSVVMGVLARMGAKLGVPQQIQARGPLGFFGNFVPVAYINVFAGIGWAAVTIILGGQALHHLVPFVPYWLASGALVALQLVVAVYGYNMIHFLQRILAVVLFVGFAMITVVSVVRGVHGGFGQNPAAPYWSGPTGGWITFAGYFLSFLIAWWPFASDYSRYLPDDERTSRATGGWTWAGNFITLSWLGIAGALLGSSAVSGEDAIGALTRITGPFATPALLVVLLSSFSQNFLNVYGGAISIQTLRIPVSRKTAVIAICALAYAVSLWADAGFEAKFKNFLFVGAYLIAPFGAILLLDYTVGGRRDRNRIGELYDERRVLEWGFVAWLLGAAASAPFWNLSFYVGPVAAAHPQWGDLSYVVGFLVGGAAWLLLHRLPPLWHRSGPVRGDRAAEAASPVPSASEA</sequence>
<keyword evidence="4 8" id="KW-0812">Transmembrane</keyword>
<organism evidence="9 10">
    <name type="scientific">Kineococcus rhizosphaerae</name>
    <dbReference type="NCBI Taxonomy" id="559628"/>
    <lineage>
        <taxon>Bacteria</taxon>
        <taxon>Bacillati</taxon>
        <taxon>Actinomycetota</taxon>
        <taxon>Actinomycetes</taxon>
        <taxon>Kineosporiales</taxon>
        <taxon>Kineosporiaceae</taxon>
        <taxon>Kineococcus</taxon>
    </lineage>
</organism>
<feature type="transmembrane region" description="Helical" evidence="8">
    <location>
        <begin position="220"/>
        <end position="240"/>
    </location>
</feature>
<feature type="transmembrane region" description="Helical" evidence="8">
    <location>
        <begin position="261"/>
        <end position="281"/>
    </location>
</feature>
<evidence type="ECO:0000256" key="6">
    <source>
        <dbReference type="ARBA" id="ARBA00023136"/>
    </source>
</evidence>
<protein>
    <submittedName>
        <fullName evidence="9">NCS1 family nucleobase:cation symporter-1</fullName>
    </submittedName>
</protein>
<dbReference type="PANTHER" id="PTHR31806:SF1">
    <property type="entry name" value="PURINE-CYTOSINE PERMEASE FCY2-RELATED"/>
    <property type="match status" value="1"/>
</dbReference>
<dbReference type="EMBL" id="PVZF01000003">
    <property type="protein sequence ID" value="PRY16737.1"/>
    <property type="molecule type" value="Genomic_DNA"/>
</dbReference>
<feature type="transmembrane region" description="Helical" evidence="8">
    <location>
        <begin position="365"/>
        <end position="385"/>
    </location>
</feature>
<dbReference type="Gene3D" id="1.10.4160.10">
    <property type="entry name" value="Hydantoin permease"/>
    <property type="match status" value="1"/>
</dbReference>
<dbReference type="Pfam" id="PF02133">
    <property type="entry name" value="Transp_cyt_pur"/>
    <property type="match status" value="1"/>
</dbReference>
<feature type="transmembrane region" description="Helical" evidence="8">
    <location>
        <begin position="443"/>
        <end position="459"/>
    </location>
</feature>
<feature type="transmembrane region" description="Helical" evidence="8">
    <location>
        <begin position="340"/>
        <end position="359"/>
    </location>
</feature>
<feature type="transmembrane region" description="Helical" evidence="8">
    <location>
        <begin position="182"/>
        <end position="200"/>
    </location>
</feature>
<keyword evidence="6 7" id="KW-0472">Membrane</keyword>
<dbReference type="GO" id="GO:0005886">
    <property type="term" value="C:plasma membrane"/>
    <property type="evidence" value="ECO:0007669"/>
    <property type="project" value="TreeGrafter"/>
</dbReference>
<evidence type="ECO:0000256" key="5">
    <source>
        <dbReference type="ARBA" id="ARBA00022989"/>
    </source>
</evidence>
<name>A0A2T0R6F6_9ACTN</name>
<dbReference type="Proteomes" id="UP000238083">
    <property type="component" value="Unassembled WGS sequence"/>
</dbReference>
<keyword evidence="5 8" id="KW-1133">Transmembrane helix</keyword>
<comment type="similarity">
    <text evidence="2 7">Belongs to the purine-cytosine permease (2.A.39) family.</text>
</comment>
<evidence type="ECO:0000256" key="7">
    <source>
        <dbReference type="PIRNR" id="PIRNR002744"/>
    </source>
</evidence>
<proteinExistence type="inferred from homology"/>
<feature type="transmembrane region" description="Helical" evidence="8">
    <location>
        <begin position="115"/>
        <end position="140"/>
    </location>
</feature>
<keyword evidence="3 7" id="KW-0813">Transport</keyword>
<feature type="transmembrane region" description="Helical" evidence="8">
    <location>
        <begin position="49"/>
        <end position="71"/>
    </location>
</feature>
<dbReference type="PANTHER" id="PTHR31806">
    <property type="entry name" value="PURINE-CYTOSINE PERMEASE FCY2-RELATED"/>
    <property type="match status" value="1"/>
</dbReference>
<evidence type="ECO:0000313" key="9">
    <source>
        <dbReference type="EMBL" id="PRY16737.1"/>
    </source>
</evidence>
<comment type="subcellular location">
    <subcellularLocation>
        <location evidence="1">Membrane</location>
        <topology evidence="1">Multi-pass membrane protein</topology>
    </subcellularLocation>
</comment>
<dbReference type="RefSeq" id="WP_106208932.1">
    <property type="nucleotide sequence ID" value="NZ_PVZF01000003.1"/>
</dbReference>
<dbReference type="PIRSF" id="PIRSF002744">
    <property type="entry name" value="Pur-cyt_permease"/>
    <property type="match status" value="1"/>
</dbReference>
<evidence type="ECO:0000256" key="4">
    <source>
        <dbReference type="ARBA" id="ARBA00022692"/>
    </source>
</evidence>
<feature type="transmembrane region" description="Helical" evidence="8">
    <location>
        <begin position="77"/>
        <end position="95"/>
    </location>
</feature>
<dbReference type="InterPro" id="IPR001248">
    <property type="entry name" value="Pur-cyt_permease"/>
</dbReference>
<evidence type="ECO:0000256" key="1">
    <source>
        <dbReference type="ARBA" id="ARBA00004141"/>
    </source>
</evidence>
<dbReference type="AlphaFoldDB" id="A0A2T0R6F6"/>
<feature type="transmembrane region" description="Helical" evidence="8">
    <location>
        <begin position="405"/>
        <end position="423"/>
    </location>
</feature>
<dbReference type="GO" id="GO:0022857">
    <property type="term" value="F:transmembrane transporter activity"/>
    <property type="evidence" value="ECO:0007669"/>
    <property type="project" value="InterPro"/>
</dbReference>
<dbReference type="InterPro" id="IPR026030">
    <property type="entry name" value="Pur-cyt_permease_Fcy2/21/22"/>
</dbReference>
<evidence type="ECO:0000256" key="2">
    <source>
        <dbReference type="ARBA" id="ARBA00008974"/>
    </source>
</evidence>
<dbReference type="OrthoDB" id="9809167at2"/>
<evidence type="ECO:0000256" key="8">
    <source>
        <dbReference type="SAM" id="Phobius"/>
    </source>
</evidence>
<comment type="caution">
    <text evidence="9">The sequence shown here is derived from an EMBL/GenBank/DDBJ whole genome shotgun (WGS) entry which is preliminary data.</text>
</comment>
<evidence type="ECO:0000256" key="3">
    <source>
        <dbReference type="ARBA" id="ARBA00022448"/>
    </source>
</evidence>
<keyword evidence="10" id="KW-1185">Reference proteome</keyword>
<reference evidence="9 10" key="1">
    <citation type="submission" date="2018-03" db="EMBL/GenBank/DDBJ databases">
        <title>Genomic Encyclopedia of Archaeal and Bacterial Type Strains, Phase II (KMG-II): from individual species to whole genera.</title>
        <authorList>
            <person name="Goeker M."/>
        </authorList>
    </citation>
    <scope>NUCLEOTIDE SEQUENCE [LARGE SCALE GENOMIC DNA]</scope>
    <source>
        <strain evidence="9 10">DSM 19711</strain>
    </source>
</reference>
<accession>A0A2T0R6F6</accession>
<gene>
    <name evidence="9" type="ORF">CLV37_103168</name>
</gene>
<evidence type="ECO:0000313" key="10">
    <source>
        <dbReference type="Proteomes" id="UP000238083"/>
    </source>
</evidence>
<feature type="transmembrane region" description="Helical" evidence="8">
    <location>
        <begin position="301"/>
        <end position="319"/>
    </location>
</feature>
<feature type="transmembrane region" description="Helical" evidence="8">
    <location>
        <begin position="152"/>
        <end position="173"/>
    </location>
</feature>